<comment type="caution">
    <text evidence="1">The sequence shown here is derived from an EMBL/GenBank/DDBJ whole genome shotgun (WGS) entry which is preliminary data.</text>
</comment>
<dbReference type="Proteomes" id="UP000292052">
    <property type="component" value="Unassembled WGS sequence"/>
</dbReference>
<dbReference type="InterPro" id="IPR040091">
    <property type="entry name" value="LRRC56"/>
</dbReference>
<gene>
    <name evidence="1" type="ORF">BDFB_000979</name>
</gene>
<reference evidence="1 2" key="1">
    <citation type="submission" date="2017-03" db="EMBL/GenBank/DDBJ databases">
        <title>Genome of the blue death feigning beetle - Asbolus verrucosus.</title>
        <authorList>
            <person name="Rider S.D."/>
        </authorList>
    </citation>
    <scope>NUCLEOTIDE SEQUENCE [LARGE SCALE GENOMIC DNA]</scope>
    <source>
        <strain evidence="1">Butters</strain>
        <tissue evidence="1">Head and leg muscle</tissue>
    </source>
</reference>
<dbReference type="PANTHER" id="PTHR22708">
    <property type="entry name" value="LEUCINE-RICH REPEAT-CONTAINING PROTEIN 56"/>
    <property type="match status" value="1"/>
</dbReference>
<dbReference type="Gene3D" id="3.80.10.10">
    <property type="entry name" value="Ribonuclease Inhibitor"/>
    <property type="match status" value="1"/>
</dbReference>
<dbReference type="AlphaFoldDB" id="A0A482VWC9"/>
<organism evidence="1 2">
    <name type="scientific">Asbolus verrucosus</name>
    <name type="common">Desert ironclad beetle</name>
    <dbReference type="NCBI Taxonomy" id="1661398"/>
    <lineage>
        <taxon>Eukaryota</taxon>
        <taxon>Metazoa</taxon>
        <taxon>Ecdysozoa</taxon>
        <taxon>Arthropoda</taxon>
        <taxon>Hexapoda</taxon>
        <taxon>Insecta</taxon>
        <taxon>Pterygota</taxon>
        <taxon>Neoptera</taxon>
        <taxon>Endopterygota</taxon>
        <taxon>Coleoptera</taxon>
        <taxon>Polyphaga</taxon>
        <taxon>Cucujiformia</taxon>
        <taxon>Tenebrionidae</taxon>
        <taxon>Pimeliinae</taxon>
        <taxon>Asbolus</taxon>
    </lineage>
</organism>
<accession>A0A482VWC9</accession>
<evidence type="ECO:0000313" key="1">
    <source>
        <dbReference type="EMBL" id="RZC36769.1"/>
    </source>
</evidence>
<evidence type="ECO:0000313" key="2">
    <source>
        <dbReference type="Proteomes" id="UP000292052"/>
    </source>
</evidence>
<name>A0A482VWC9_ASBVE</name>
<dbReference type="PANTHER" id="PTHR22708:SF0">
    <property type="entry name" value="LEUCINE-RICH REPEAT-CONTAINING PROTEIN 56"/>
    <property type="match status" value="1"/>
</dbReference>
<dbReference type="SUPFAM" id="SSF52058">
    <property type="entry name" value="L domain-like"/>
    <property type="match status" value="1"/>
</dbReference>
<sequence length="232" mass="26068">MPPNLDDTLLNMPSSDLILFMVPLIPNGPLSDDEEEIDSDSEEDDFISDPSQVLVPLEHNLRGLLVQVTGTEDLARVTQVKLRVIARDVPLQHLSFHIPALRELILDGSVLSSFRDLGSGLKNLKILKVNRCGVECLDGMLNLESLEELYAADNCIENCMPCAFLSSIKIIDLSRNRLKDTMRTLTFLTICEKLEHIYLQGNDEIWQFPKYRQTVKSLLPALRSLDGISYTG</sequence>
<proteinExistence type="predicted"/>
<feature type="non-terminal residue" evidence="1">
    <location>
        <position position="232"/>
    </location>
</feature>
<dbReference type="EMBL" id="QDEB01059090">
    <property type="protein sequence ID" value="RZC36769.1"/>
    <property type="molecule type" value="Genomic_DNA"/>
</dbReference>
<protein>
    <submittedName>
        <fullName evidence="1">Leucine-rich repeat-containing protein 56</fullName>
    </submittedName>
</protein>
<dbReference type="STRING" id="1661398.A0A482VWC9"/>
<dbReference type="OrthoDB" id="433501at2759"/>
<keyword evidence="2" id="KW-1185">Reference proteome</keyword>
<dbReference type="InterPro" id="IPR032675">
    <property type="entry name" value="LRR_dom_sf"/>
</dbReference>